<keyword evidence="1" id="KW-0479">Metal-binding</keyword>
<keyword evidence="3" id="KW-0411">Iron-sulfur</keyword>
<evidence type="ECO:0000256" key="3">
    <source>
        <dbReference type="ARBA" id="ARBA00023014"/>
    </source>
</evidence>
<name>A0A5B8HV35_9STRA</name>
<sequence length="538" mass="62326">MGALTLKSFPHVLRGWEVRSYESFDPTDSFGQETRVYIDRNQIVKIEPQFSNTASTTWLTDKGRQFFDSIFTEFTPSNTDTVKNTVARSNKQWNHIFETIRKTFYIFDICNFKFSKKYYFILVFENLSLEILNLLIIISQVSSFIKIKKAENLTLNNDLESNFQVNSATNSATLMSSSLCLLLGTNTRYEGSYLNLKLRQRYFKGNFKVLSIGSLLDLTFSVSFLGSRLSTFKTIVEGNSLSCQDIAASTNPLLVLNTELFKRNDAKQLIETVKMLKHTNIITKFWNGVNVLNSSLSESGSFSAASFSSLTFYDLTQFSSLYFINTTVSSIANIKKLVGSQLLTYKLKTQKQTSHKLLLDQNFTFNSSNLSNDLKIKKFIYLPVDTFFENNETFINTEGLVKKSTKLISRKKTKNNWQLIRRFIKNTDLLVTTNNLKDNKLIYFNSRNLYNFKNFISFQFYAVQNLTNFNFYLTKRNSQFFIHKKFNTFKSSQTKIYDTKLKYWLDDFFIGGKDQLCQNSLTLIKCSVNTRLMTSTFF</sequence>
<feature type="domain" description="4Fe-4S Mo/W bis-MGD-type" evidence="4">
    <location>
        <begin position="18"/>
        <end position="74"/>
    </location>
</feature>
<dbReference type="SUPFAM" id="SSF53706">
    <property type="entry name" value="Formate dehydrogenase/DMSO reductase, domains 1-3"/>
    <property type="match status" value="1"/>
</dbReference>
<dbReference type="EMBL" id="MH681882">
    <property type="protein sequence ID" value="QDX17605.1"/>
    <property type="molecule type" value="Genomic_DNA"/>
</dbReference>
<dbReference type="GO" id="GO:0046872">
    <property type="term" value="F:metal ion binding"/>
    <property type="evidence" value="ECO:0007669"/>
    <property type="project" value="UniProtKB-KW"/>
</dbReference>
<gene>
    <name evidence="5" type="primary">nad11-b</name>
</gene>
<dbReference type="AlphaFoldDB" id="A0A5B8HV35"/>
<keyword evidence="5" id="KW-0496">Mitochondrion</keyword>
<protein>
    <submittedName>
        <fullName evidence="5">NADH dehydrogenase subunit 11</fullName>
    </submittedName>
</protein>
<dbReference type="Pfam" id="PF00384">
    <property type="entry name" value="Molybdopterin"/>
    <property type="match status" value="1"/>
</dbReference>
<dbReference type="InterPro" id="IPR006963">
    <property type="entry name" value="Mopterin_OxRdtase_4Fe-4S_dom"/>
</dbReference>
<geneLocation type="mitochondrion" evidence="5"/>
<proteinExistence type="predicted"/>
<evidence type="ECO:0000256" key="1">
    <source>
        <dbReference type="ARBA" id="ARBA00022723"/>
    </source>
</evidence>
<dbReference type="GO" id="GO:0051536">
    <property type="term" value="F:iron-sulfur cluster binding"/>
    <property type="evidence" value="ECO:0007669"/>
    <property type="project" value="UniProtKB-KW"/>
</dbReference>
<dbReference type="GeneID" id="41663708"/>
<keyword evidence="2" id="KW-0408">Iron</keyword>
<evidence type="ECO:0000259" key="4">
    <source>
        <dbReference type="PROSITE" id="PS51669"/>
    </source>
</evidence>
<dbReference type="RefSeq" id="YP_009688015.1">
    <property type="nucleotide sequence ID" value="NC_044492.1"/>
</dbReference>
<accession>A0A5B8HV35</accession>
<reference evidence="5" key="1">
    <citation type="journal article" date="2019" name="Plant Ecol Evol">
        <title>Haslea nusantara (Bacillariophyceae), a new blue diatom from the Java Sea, Indonesia: morphology, biometry and molecular characterization.</title>
        <authorList>
            <person name="Prasetiya F.S."/>
            <person name="Gastineau R."/>
            <person name="Poulin M."/>
            <person name="Lemieux C."/>
            <person name="Turmel M."/>
            <person name="Syakti A.D."/>
            <person name="Hardivillier Y."/>
            <person name="Widowati I."/>
            <person name="Risjani Y."/>
            <person name="Iskandar I."/>
            <person name="Subroto T."/>
            <person name="Falaise C."/>
            <person name="Arsad S."/>
            <person name="Safitri I."/>
            <person name="Mouget J.-L."/>
            <person name="Leignel V."/>
        </authorList>
    </citation>
    <scope>NUCLEOTIDE SEQUENCE</scope>
</reference>
<dbReference type="InterPro" id="IPR006656">
    <property type="entry name" value="Mopterin_OxRdtase"/>
</dbReference>
<evidence type="ECO:0000256" key="2">
    <source>
        <dbReference type="ARBA" id="ARBA00023004"/>
    </source>
</evidence>
<dbReference type="PROSITE" id="PS51669">
    <property type="entry name" value="4FE4S_MOW_BIS_MGD"/>
    <property type="match status" value="1"/>
</dbReference>
<dbReference type="GO" id="GO:0016491">
    <property type="term" value="F:oxidoreductase activity"/>
    <property type="evidence" value="ECO:0007669"/>
    <property type="project" value="InterPro"/>
</dbReference>
<evidence type="ECO:0000313" key="5">
    <source>
        <dbReference type="EMBL" id="QDX17605.1"/>
    </source>
</evidence>
<organism evidence="5">
    <name type="scientific">Haslea nusantara</name>
    <dbReference type="NCBI Taxonomy" id="2600302"/>
    <lineage>
        <taxon>Eukaryota</taxon>
        <taxon>Sar</taxon>
        <taxon>Stramenopiles</taxon>
        <taxon>Ochrophyta</taxon>
        <taxon>Bacillariophyta</taxon>
        <taxon>Bacillariophyceae</taxon>
        <taxon>Bacillariophycidae</taxon>
        <taxon>Naviculales</taxon>
        <taxon>Naviculaceae</taxon>
        <taxon>Haslea</taxon>
    </lineage>
</organism>